<dbReference type="InterPro" id="IPR001846">
    <property type="entry name" value="VWF_type-D"/>
</dbReference>
<dbReference type="InterPro" id="IPR015817">
    <property type="entry name" value="Vitellinogen_open_b-sht_sub1"/>
</dbReference>
<feature type="region of interest" description="Disordered" evidence="4">
    <location>
        <begin position="599"/>
        <end position="629"/>
    </location>
</feature>
<sequence>MLVQQIRNPQIKRLSPQKEHSVQRLKSLRESLERTRLKFSLQGGKVTALCLQEGEQVWALNIKRALLSMLQTSRMASKQQLEKETDVYGTCTSRYERRGPVLLKSRDLKQCQQSRLAHFWPHSVPLTEDTSVQSELHCVQKRGSTVMEEVNCTEAISMATWSRTAGLVKTQTVSTLLLLRAQPGSPSGADSLDVGVFTDLQFEDEGAARPGKAQASTPLQASHTVRMLCSLTSDPQLVAQEFLQLAFQLRDLTLSQLKTLWQEASFKCRNDWQPLLDALPACGSENCILLLTDLMRSKELEEEQAYAFLTTIALIPHPSPQIINSINVLLEVPELQSKALLAGSSLVYQLCQRSQMSCSELPQVQTFMQRLEETLKEGYEEQSSTVFYALKSVGNIGLSAPAFIPLLKHFMLGHSAPLELRLAAIQAFRRFPCSADRSVLLQLYRSSQEDPEVRIAAYQQLMRCPDQDVFEVVKTTLRSETSSQVGSYVWSHLTNVLRSEDPVKQSLIESLPDDIISRDFEAEFLKYSSYSDYTVSSGMGITNVETSLVFSPKSFLPRSATANLTLYFHGRAHNLLEVDLHVENAEPLLKNVFGHQTHDSDAESAAQSRKHVQSKEVKRTRRKIDDSHRGEREMCLSTTNSYLDQARAMLFGKRPTAENRPKCWVGVKVFGNELSVFTCDDLYSQINQLSLSVAGLAVKLLKGHEVHLNHRAVLMTEELVLPSLSGLPVKLGINMTSLLSLRLKGNINYRDASHFSLTGYIKPNAHVALSARMGVDGALGQAAVDWVSDVSSSTSLDGSIQLQEGRDLRVTLNTPEDVMDIISVSSRVFQLSGDHREEIKGPKSRVQKTTCTPKTWSKMVGWQLCSNASYPLHATGISLPPPGPAHLSLRLLKLDRGLHYYLLEAAYSMLAQRGTWLPREASIHFLLATPQSSISRDMSLDLTFNPHRLLLRITHPLKTIHIQGQLEQERNIKSGKLELLIDGVHYYIMGLVDTHNLLSEQRTRYHLEAKMAADGHPMILSANVTRGLGRKTSFSATVKNVFRETASLSVSLERRRDGSSRQYSVDAELLLPGVVGSKMLGLMEQKGSLWSSALRLKYGLGGDARHLRQECYMSQRLRSERDSNLTYIMRADHEFYCTSIAPINHKFNLQVPENNLNYRTQLLHSHLRQLGSESSTHLKINYNNLMPLVVGLHWKSPPKDTLQKKWEGTFNMDTPWLYIYTAHKLNQHQHHTLQLTSELTASKWLTIRNLLLEGFYRDRDREKEARLKLYTPAVTYIQTGGWGVAGKRSVKASASFSSLWTPPLRGDISLEASKFSHTLQMASTYGKHNVSLTAALNTVDKRQAMLKMTFSKLKSPSTELEFQGVIEELRRDKKMYQKTAMVQLRQPFQTFPQSLLLRETFTVDLLKGLYILESKAGFHGNREVIHTLTLGYKPPSPFVCSALIHPFSSDIVPSDSEICVTITSNQTQKDMQGRLRIGSKERLTFFGQVQLNPLHSSHQAIKVRANFSHQLELQLPSSAIAEGNVYWDPKNNTDFDYQAKGMLRVERQECKVKATADISTMAGRGSSSVHVRADGKDRVKLDAQMSHILQRGERAVALTVNVSQSLLPSATDLHVNLAANMSSHSVSLHGSYKQGHEAVLAQVKGSLINTPGPQLAVSGDLRHSMASLAILPSVLGLDGAIEWSDMLIEGQMRVRVMETVYRVELKHQEDPGDSLESEDEEGMMGKKFHVAHDWLCVWVDAEHSCVNVSRQLGDWGTGEVHTGLFHSFQLLRATGVPASSSAQVRWAQDGGRLSVLVDLQAGPQQLKAEFNGGKTDQVIPRWEYVSRLQHQVKALLKRGVPSSIQAKAHYQMNCTGDATADRLSAQCYGNVAGRPVEVRVFRSYRPHNRLCYGLSLVHFSLSAQAKGCYSSVGQKELRADLTHTSVPLLTHLGVPTKSSLRLLLRPGPQRWALGFGLVAGPWRTDLIVRLRLERPGLYGWHGMLEFGTRGVTHKAEMTGRMRVESWCNIWADVSAAWDPITSSLLVSVRCNGVGRLVWVQVRRAEGVVPHKTSLTVHGQAWKDGLKGSLALENEPDSLQCLLLIVLKDQKAEVGWTFQHQWAYLASIMPKKVDLQASGQLSDTFLSGSAQVSFEAHSAQINMTTTWEPSTSMRVMLQQNLATTGVPGELTISMLTTASQAELEVESDVCSMLLLANQRWGREDRRTSWNLFVYQRCAVLKSLLPSQTSANISIVRSGCSTNLHAVLLAEGEQKGSLSLHLTCQPQLSLRASAQHSLEAVQMMGFPMHGALMLNVSTAHLPGVEVGLELGRCYFRGNLGKTTASQTEEQSSYAVNVTNYCPALQGTVLPVSLALQGLLSVVPCQLTMTSSLRADNQDLSLDLSQSCRPPHLSGTFTHSFLGLRSHGVPQMITVEANAPGGPEQAGVLFIKAGTCYIRANRFIEAKGRTQWLWTLESKCPVLQVELGSAGGNTLTLQSQFGGQQAGVRLKMKCLPMTKEIRGAMWHSWLWLQDKGLPRNIEGVFSQLQSRAQLTVDRHKLLASGLNVSVADGRLALMLSYSPLVSNQTGMWPSLDTSLTAQFKGPLRSASIDIHSHDRRLQVVGDVGGWGARGGSKEARVTLKHTVQGQTSPALQVEAWGRLTESQLRCSVAVNPELSSSLALILQGHHLPHSKDLMVKVVQNIPRMLVYLPSQLNVRSQLNQSQSSVAGLVEVLSGKRRLWALGELAAIESGYRQAVELKHSYPQLKPLPRTVAARTVCEARNWSYQVQHEAVWGNQEFSLSGLYSAPPALEMGNQTLKVKINCVPRWTNLEATIERALQRRLDSVLLSWTRHGRLEQVRALSSWSRSEEMNETKLELKHPFSSTLSQMSLHTLSQTSQSEQRSSQQTHLSWDSSVPVNISLNLNKQWQNNSSRGQACALFSTQQRGQGLHSLQLNVGLDKVSPAPCPSHSLLTKIQTNLRDRLEHTVLLSFCPPQPTLSWSGSHRVNSGEELFYTQSRLSVTGRPHQCSLTFALTNSSTPQGSNMSLFSEVEARLDHKEKIWLNGTVEGRCLQTTAGYMKGPGLSEDITVVGCAGKNRSLMLDVQKRDGSSKPETLAGVSVGSTNHRLTLRASGCLESLTTTEARIQYLSSQIRNKLLERIKTLQHLLVEFRRQSRDSELLQELSAVPLHVSQQAEALLGHGDGGLLALWLSGPLRRIVTDSIPRFLSLLQHASLLGQQELRRPLATLAGVYQDVKGQRPEALWRETVSLWTGGLVEVIPSLLGNPQLRPLAQAGVATLSIALDAAGQHTYQWVETRLAMALSGVRKRLASVYKFSPSECSVIVSVPLPPLPSSKAVKAGLVEILLEEWVLRPLQTLASFRPIAELYRLKRKIMDSPFRHEALLVADQFVVTFDGHLYELPSSCPLLLAQDIRSDPSFTLLLTSDSHNFLLVEMNNSTVNIQHNGQVKANCNNAATHTFYSNNGVSVKSGSNIVQVSSQNGASVSCNLLLEVCSFTLDGWLHGTSTGLLGTNDYEAGNDSPVPDGSQAENLDSFFHSWQMKPECIKPPGVTQHFPKAAMSPVSCDFLFSSPDSPLSSCFRVVDPGQFLSVCELTSSRGPCRLASAFAHLCQQNYIPLEVPAQCCKLDHRTKMCIH</sequence>
<feature type="domain" description="VWFD" evidence="6">
    <location>
        <begin position="3380"/>
        <end position="3545"/>
    </location>
</feature>
<keyword evidence="8" id="KW-1185">Reference proteome</keyword>
<evidence type="ECO:0000259" key="5">
    <source>
        <dbReference type="PROSITE" id="PS51211"/>
    </source>
</evidence>
<evidence type="ECO:0000256" key="4">
    <source>
        <dbReference type="SAM" id="MobiDB-lite"/>
    </source>
</evidence>
<dbReference type="Pfam" id="PF09172">
    <property type="entry name" value="Vit_open_b-sht"/>
    <property type="match status" value="1"/>
</dbReference>
<feature type="region of interest" description="Disordered" evidence="4">
    <location>
        <begin position="2869"/>
        <end position="2888"/>
    </location>
</feature>
<dbReference type="GO" id="GO:0005319">
    <property type="term" value="F:lipid transporter activity"/>
    <property type="evidence" value="ECO:0007669"/>
    <property type="project" value="InterPro"/>
</dbReference>
<accession>A0A4U5UXQ0</accession>
<dbReference type="Gene3D" id="2.20.80.10">
    <property type="entry name" value="Lipovitellin-phosvitin complex, chain A, domain 4"/>
    <property type="match status" value="1"/>
</dbReference>
<gene>
    <name evidence="7" type="ORF">D9C73_013661</name>
</gene>
<dbReference type="STRING" id="240159.A0A4U5UXQ0"/>
<dbReference type="InterPro" id="IPR011030">
    <property type="entry name" value="Lipovitellin_superhlx_dom"/>
</dbReference>
<dbReference type="SMART" id="SM00638">
    <property type="entry name" value="LPD_N"/>
    <property type="match status" value="1"/>
</dbReference>
<evidence type="ECO:0000256" key="3">
    <source>
        <dbReference type="PROSITE-ProRule" id="PRU00557"/>
    </source>
</evidence>
<dbReference type="Gene3D" id="2.30.230.10">
    <property type="entry name" value="Lipovitellin, beta-sheet shell regions, chain A"/>
    <property type="match status" value="1"/>
</dbReference>
<protein>
    <recommendedName>
        <fullName evidence="9">Vitellogenin domain-containing protein</fullName>
    </recommendedName>
</protein>
<comment type="caution">
    <text evidence="3">Lacks conserved residue(s) required for the propagation of feature annotation.</text>
</comment>
<dbReference type="SUPFAM" id="SSF48431">
    <property type="entry name" value="Lipovitellin-phosvitin complex, superhelical domain"/>
    <property type="match status" value="1"/>
</dbReference>
<name>A0A4U5UXQ0_COLLU</name>
<dbReference type="PROSITE" id="PS51233">
    <property type="entry name" value="VWFD"/>
    <property type="match status" value="1"/>
</dbReference>
<dbReference type="InterPro" id="IPR048484">
    <property type="entry name" value="LOC400499-like"/>
</dbReference>
<dbReference type="SMART" id="SM00216">
    <property type="entry name" value="VWD"/>
    <property type="match status" value="1"/>
</dbReference>
<organism evidence="7 8">
    <name type="scientific">Collichthys lucidus</name>
    <name type="common">Big head croaker</name>
    <name type="synonym">Sciaena lucida</name>
    <dbReference type="NCBI Taxonomy" id="240159"/>
    <lineage>
        <taxon>Eukaryota</taxon>
        <taxon>Metazoa</taxon>
        <taxon>Chordata</taxon>
        <taxon>Craniata</taxon>
        <taxon>Vertebrata</taxon>
        <taxon>Euteleostomi</taxon>
        <taxon>Actinopterygii</taxon>
        <taxon>Neopterygii</taxon>
        <taxon>Teleostei</taxon>
        <taxon>Neoteleostei</taxon>
        <taxon>Acanthomorphata</taxon>
        <taxon>Eupercaria</taxon>
        <taxon>Sciaenidae</taxon>
        <taxon>Collichthys</taxon>
    </lineage>
</organism>
<dbReference type="SUPFAM" id="SSF56968">
    <property type="entry name" value="Lipovitellin-phosvitin complex, beta-sheet shell regions"/>
    <property type="match status" value="2"/>
</dbReference>
<dbReference type="InterPro" id="IPR015816">
    <property type="entry name" value="Vitellinogen_b-sht_N"/>
</dbReference>
<keyword evidence="1" id="KW-0732">Signal</keyword>
<evidence type="ECO:0000256" key="1">
    <source>
        <dbReference type="ARBA" id="ARBA00022729"/>
    </source>
</evidence>
<evidence type="ECO:0000313" key="8">
    <source>
        <dbReference type="Proteomes" id="UP000298787"/>
    </source>
</evidence>
<dbReference type="PANTHER" id="PTHR37860:SF2">
    <property type="entry name" value="VITELLOGENIN DOMAIN-CONTAINING PROTEIN"/>
    <property type="match status" value="1"/>
</dbReference>
<dbReference type="InterPro" id="IPR015819">
    <property type="entry name" value="Lipid_transp_b-sht_shell"/>
</dbReference>
<dbReference type="PROSITE" id="PS51211">
    <property type="entry name" value="VITELLOGENIN"/>
    <property type="match status" value="1"/>
</dbReference>
<keyword evidence="2" id="KW-0325">Glycoprotein</keyword>
<dbReference type="InterPro" id="IPR001747">
    <property type="entry name" value="Vitellogenin_N"/>
</dbReference>
<dbReference type="PANTHER" id="PTHR37860">
    <property type="entry name" value="AGAP008810-PA"/>
    <property type="match status" value="1"/>
</dbReference>
<dbReference type="Pfam" id="PF00094">
    <property type="entry name" value="VWD"/>
    <property type="match status" value="1"/>
</dbReference>
<dbReference type="Pfam" id="PF01347">
    <property type="entry name" value="Vitellogenin_N"/>
    <property type="match status" value="1"/>
</dbReference>
<dbReference type="Gene3D" id="2.20.50.20">
    <property type="entry name" value="Lipovitellin. Chain A, domain 3"/>
    <property type="match status" value="1"/>
</dbReference>
<reference evidence="7 8" key="1">
    <citation type="submission" date="2019-01" db="EMBL/GenBank/DDBJ databases">
        <title>Genome Assembly of Collichthys lucidus.</title>
        <authorList>
            <person name="Cai M."/>
            <person name="Xiao S."/>
        </authorList>
    </citation>
    <scope>NUCLEOTIDE SEQUENCE [LARGE SCALE GENOMIC DNA]</scope>
    <source>
        <strain evidence="7">JT15FE1705JMU</strain>
        <tissue evidence="7">Muscle</tissue>
    </source>
</reference>
<feature type="compositionally biased region" description="Low complexity" evidence="4">
    <location>
        <begin position="2874"/>
        <end position="2886"/>
    </location>
</feature>
<evidence type="ECO:0008006" key="9">
    <source>
        <dbReference type="Google" id="ProtNLM"/>
    </source>
</evidence>
<dbReference type="Proteomes" id="UP000298787">
    <property type="component" value="Chromosome 12"/>
</dbReference>
<dbReference type="EMBL" id="CM014089">
    <property type="protein sequence ID" value="TKS80106.1"/>
    <property type="molecule type" value="Genomic_DNA"/>
</dbReference>
<evidence type="ECO:0000259" key="6">
    <source>
        <dbReference type="PROSITE" id="PS51233"/>
    </source>
</evidence>
<dbReference type="Gene3D" id="1.25.10.20">
    <property type="entry name" value="Vitellinogen, superhelical"/>
    <property type="match status" value="1"/>
</dbReference>
<feature type="domain" description="Vitellogenin" evidence="5">
    <location>
        <begin position="1"/>
        <end position="560"/>
    </location>
</feature>
<dbReference type="InterPro" id="IPR015255">
    <property type="entry name" value="Vitellinogen_open_b-sht"/>
</dbReference>
<feature type="compositionally biased region" description="Basic and acidic residues" evidence="4">
    <location>
        <begin position="613"/>
        <end position="629"/>
    </location>
</feature>
<evidence type="ECO:0000313" key="7">
    <source>
        <dbReference type="EMBL" id="TKS80106.1"/>
    </source>
</evidence>
<dbReference type="SMART" id="SM01169">
    <property type="entry name" value="DUF1943"/>
    <property type="match status" value="1"/>
</dbReference>
<evidence type="ECO:0000256" key="2">
    <source>
        <dbReference type="ARBA" id="ARBA00023180"/>
    </source>
</evidence>
<dbReference type="Pfam" id="PF21013">
    <property type="entry name" value="LOC400499"/>
    <property type="match status" value="1"/>
</dbReference>
<proteinExistence type="predicted"/>